<evidence type="ECO:0000313" key="2">
    <source>
        <dbReference type="Proteomes" id="UP000549250"/>
    </source>
</evidence>
<dbReference type="EMBL" id="JACHXI010000001">
    <property type="protein sequence ID" value="MBB3102058.1"/>
    <property type="molecule type" value="Genomic_DNA"/>
</dbReference>
<organism evidence="1 2">
    <name type="scientific">Azomonas macrocytogenes</name>
    <name type="common">Azotobacter macrocytogenes</name>
    <dbReference type="NCBI Taxonomy" id="69962"/>
    <lineage>
        <taxon>Bacteria</taxon>
        <taxon>Pseudomonadati</taxon>
        <taxon>Pseudomonadota</taxon>
        <taxon>Gammaproteobacteria</taxon>
        <taxon>Pseudomonadales</taxon>
        <taxon>Pseudomonadaceae</taxon>
        <taxon>Azomonas</taxon>
    </lineage>
</organism>
<sequence length="259" mass="28716">MSHKLYRCRELSFEQALAELHDNPLGAARLIIKEAAHGDCEAQVLLGQILLDGRGIQQDAQLALKWFCIAAARGHGMANNMAGRCLEHGWGCPADPAEAAGYYQRAANLGLDWGLYNLANLVATGRGVKQDPLQAFKLYQRAAQMGHAKSMNLVGRYFEEGQVVPRDITVAYDWYRCSAEAGDFRGQFSHACVLMDQGRWDEARHWLQQALVLGHLKFLRKARDELLAAALAPIQDITAAYVSRCEALESSTTRPQDMS</sequence>
<proteinExistence type="predicted"/>
<dbReference type="RefSeq" id="WP_183165016.1">
    <property type="nucleotide sequence ID" value="NZ_JACHXI010000001.1"/>
</dbReference>
<dbReference type="SMART" id="SM00671">
    <property type="entry name" value="SEL1"/>
    <property type="match status" value="4"/>
</dbReference>
<dbReference type="Proteomes" id="UP000549250">
    <property type="component" value="Unassembled WGS sequence"/>
</dbReference>
<evidence type="ECO:0000313" key="1">
    <source>
        <dbReference type="EMBL" id="MBB3102058.1"/>
    </source>
</evidence>
<dbReference type="SUPFAM" id="SSF81901">
    <property type="entry name" value="HCP-like"/>
    <property type="match status" value="1"/>
</dbReference>
<dbReference type="PANTHER" id="PTHR43628:SF1">
    <property type="entry name" value="CHITIN SYNTHASE REGULATORY FACTOR 2-RELATED"/>
    <property type="match status" value="1"/>
</dbReference>
<evidence type="ECO:0008006" key="3">
    <source>
        <dbReference type="Google" id="ProtNLM"/>
    </source>
</evidence>
<dbReference type="InterPro" id="IPR006597">
    <property type="entry name" value="Sel1-like"/>
</dbReference>
<comment type="caution">
    <text evidence="1">The sequence shown here is derived from an EMBL/GenBank/DDBJ whole genome shotgun (WGS) entry which is preliminary data.</text>
</comment>
<dbReference type="Pfam" id="PF08238">
    <property type="entry name" value="Sel1"/>
    <property type="match status" value="5"/>
</dbReference>
<gene>
    <name evidence="1" type="ORF">FHR87_000418</name>
</gene>
<name>A0A839SYV2_AZOMA</name>
<accession>A0A839SYV2</accession>
<protein>
    <recommendedName>
        <fullName evidence="3">Sel1 repeat family protein</fullName>
    </recommendedName>
</protein>
<keyword evidence="2" id="KW-1185">Reference proteome</keyword>
<dbReference type="AlphaFoldDB" id="A0A839SYV2"/>
<dbReference type="InterPro" id="IPR011990">
    <property type="entry name" value="TPR-like_helical_dom_sf"/>
</dbReference>
<dbReference type="InterPro" id="IPR052945">
    <property type="entry name" value="Mitotic_Regulator"/>
</dbReference>
<dbReference type="PANTHER" id="PTHR43628">
    <property type="entry name" value="ACTIVATOR OF C KINASE PROTEIN 1-RELATED"/>
    <property type="match status" value="1"/>
</dbReference>
<reference evidence="1 2" key="1">
    <citation type="submission" date="2020-08" db="EMBL/GenBank/DDBJ databases">
        <title>Genomic Encyclopedia of Type Strains, Phase III (KMG-III): the genomes of soil and plant-associated and newly described type strains.</title>
        <authorList>
            <person name="Whitman W."/>
        </authorList>
    </citation>
    <scope>NUCLEOTIDE SEQUENCE [LARGE SCALE GENOMIC DNA]</scope>
    <source>
        <strain evidence="1 2">CECT 4462</strain>
    </source>
</reference>
<dbReference type="Gene3D" id="1.25.40.10">
    <property type="entry name" value="Tetratricopeptide repeat domain"/>
    <property type="match status" value="1"/>
</dbReference>